<feature type="domain" description="Ig-like" evidence="3">
    <location>
        <begin position="49"/>
        <end position="162"/>
    </location>
</feature>
<dbReference type="InterPro" id="IPR007110">
    <property type="entry name" value="Ig-like_dom"/>
</dbReference>
<dbReference type="Gene3D" id="2.60.40.10">
    <property type="entry name" value="Immunoglobulins"/>
    <property type="match status" value="2"/>
</dbReference>
<dbReference type="EMBL" id="LSRL02000006">
    <property type="protein sequence ID" value="TDG51971.1"/>
    <property type="molecule type" value="Genomic_DNA"/>
</dbReference>
<evidence type="ECO:0000256" key="2">
    <source>
        <dbReference type="SAM" id="Phobius"/>
    </source>
</evidence>
<dbReference type="STRING" id="7232.A0A484BW12"/>
<evidence type="ECO:0000259" key="3">
    <source>
        <dbReference type="PROSITE" id="PS50835"/>
    </source>
</evidence>
<dbReference type="PROSITE" id="PS51257">
    <property type="entry name" value="PROKAR_LIPOPROTEIN"/>
    <property type="match status" value="1"/>
</dbReference>
<protein>
    <recommendedName>
        <fullName evidence="3">Ig-like domain-containing protein</fullName>
    </recommendedName>
</protein>
<dbReference type="Pfam" id="PF08205">
    <property type="entry name" value="C2-set_2"/>
    <property type="match status" value="1"/>
</dbReference>
<dbReference type="OrthoDB" id="6343941at2759"/>
<feature type="transmembrane region" description="Helical" evidence="2">
    <location>
        <begin position="12"/>
        <end position="30"/>
    </location>
</feature>
<dbReference type="SUPFAM" id="SSF48726">
    <property type="entry name" value="Immunoglobulin"/>
    <property type="match status" value="1"/>
</dbReference>
<comment type="caution">
    <text evidence="4">The sequence shown here is derived from an EMBL/GenBank/DDBJ whole genome shotgun (WGS) entry which is preliminary data.</text>
</comment>
<keyword evidence="5" id="KW-1185">Reference proteome</keyword>
<sequence length="350" mass="38385">MPRPRQGWPALHAVFNMLALSCIIISDLLLNVHGLKDLKIFVPEAVIMGNAATLSCQYDLEKAALYSVRWYFGQEEFYRYVPREPTPTFVFPVAGINVDARTARGGDGSGGNEVALEEAERKREWKRERAANASALTNSDATSVTLKGVTRDLTGSYQCEVSEDAPLFHTDIRSAHMQVIELPKDDPAMQVDKKVIGVNDNFKAVCTVGPSYPPANITWYINGRKVYKTPLQRITQDAFEGSTTYSSLEIYPHSQVLQGFFQAMPKYQTSILLLCEVSILHVFHKNVQQRIGLSMAPPTTISPNLLGLEGSKRYVNGDPDNSALTGAAQCSCSAIGVLTLAVATLVAAQL</sequence>
<evidence type="ECO:0000313" key="5">
    <source>
        <dbReference type="Proteomes" id="UP000295192"/>
    </source>
</evidence>
<dbReference type="PANTHER" id="PTHR21261">
    <property type="entry name" value="BEAT PROTEIN"/>
    <property type="match status" value="1"/>
</dbReference>
<keyword evidence="2" id="KW-0472">Membrane</keyword>
<dbReference type="InterPro" id="IPR036179">
    <property type="entry name" value="Ig-like_dom_sf"/>
</dbReference>
<evidence type="ECO:0000256" key="1">
    <source>
        <dbReference type="ARBA" id="ARBA00023157"/>
    </source>
</evidence>
<keyword evidence="2" id="KW-0812">Transmembrane</keyword>
<organism evidence="4 5">
    <name type="scientific">Drosophila navojoa</name>
    <name type="common">Fruit fly</name>
    <dbReference type="NCBI Taxonomy" id="7232"/>
    <lineage>
        <taxon>Eukaryota</taxon>
        <taxon>Metazoa</taxon>
        <taxon>Ecdysozoa</taxon>
        <taxon>Arthropoda</taxon>
        <taxon>Hexapoda</taxon>
        <taxon>Insecta</taxon>
        <taxon>Pterygota</taxon>
        <taxon>Neoptera</taxon>
        <taxon>Endopterygota</taxon>
        <taxon>Diptera</taxon>
        <taxon>Brachycera</taxon>
        <taxon>Muscomorpha</taxon>
        <taxon>Ephydroidea</taxon>
        <taxon>Drosophilidae</taxon>
        <taxon>Drosophila</taxon>
    </lineage>
</organism>
<dbReference type="InterPro" id="IPR013162">
    <property type="entry name" value="CD80_C2-set"/>
</dbReference>
<keyword evidence="2" id="KW-1133">Transmembrane helix</keyword>
<dbReference type="InterPro" id="IPR013783">
    <property type="entry name" value="Ig-like_fold"/>
</dbReference>
<dbReference type="PANTHER" id="PTHR21261:SF17">
    <property type="entry name" value="BEAT VI"/>
    <property type="match status" value="1"/>
</dbReference>
<evidence type="ECO:0000313" key="4">
    <source>
        <dbReference type="EMBL" id="TDG51971.1"/>
    </source>
</evidence>
<keyword evidence="1" id="KW-1015">Disulfide bond</keyword>
<dbReference type="PROSITE" id="PS50835">
    <property type="entry name" value="IG_LIKE"/>
    <property type="match status" value="1"/>
</dbReference>
<reference evidence="4 5" key="1">
    <citation type="journal article" date="2019" name="J. Hered.">
        <title>An Improved Genome Assembly for Drosophila navojoa, the Basal Species in the mojavensis Cluster.</title>
        <authorList>
            <person name="Vanderlinde T."/>
            <person name="Dupim E.G."/>
            <person name="Nazario-Yepiz N.O."/>
            <person name="Carvalho A.B."/>
        </authorList>
    </citation>
    <scope>NUCLEOTIDE SEQUENCE [LARGE SCALE GENOMIC DNA]</scope>
    <source>
        <strain evidence="4">Navoj_Jal97</strain>
        <tissue evidence="4">Whole organism</tissue>
    </source>
</reference>
<dbReference type="AlphaFoldDB" id="A0A484BW12"/>
<dbReference type="Proteomes" id="UP000295192">
    <property type="component" value="Unassembled WGS sequence"/>
</dbReference>
<name>A0A484BW12_DRONA</name>
<dbReference type="OMA" id="CQYDLEK"/>
<gene>
    <name evidence="4" type="ORF">AWZ03_001641</name>
</gene>
<accession>A0A484BW12</accession>
<proteinExistence type="predicted"/>